<proteinExistence type="predicted"/>
<dbReference type="InterPro" id="IPR043725">
    <property type="entry name" value="DUF5667"/>
</dbReference>
<feature type="coiled-coil region" evidence="1">
    <location>
        <begin position="74"/>
        <end position="124"/>
    </location>
</feature>
<dbReference type="Pfam" id="PF18915">
    <property type="entry name" value="DUF5667"/>
    <property type="match status" value="1"/>
</dbReference>
<comment type="caution">
    <text evidence="4">The sequence shown here is derived from an EMBL/GenBank/DDBJ whole genome shotgun (WGS) entry which is preliminary data.</text>
</comment>
<reference evidence="4 5" key="1">
    <citation type="journal article" date="2016" name="Nat. Commun.">
        <title>Thousands of microbial genomes shed light on interconnected biogeochemical processes in an aquifer system.</title>
        <authorList>
            <person name="Anantharaman K."/>
            <person name="Brown C.T."/>
            <person name="Hug L.A."/>
            <person name="Sharon I."/>
            <person name="Castelle C.J."/>
            <person name="Probst A.J."/>
            <person name="Thomas B.C."/>
            <person name="Singh A."/>
            <person name="Wilkins M.J."/>
            <person name="Karaoz U."/>
            <person name="Brodie E.L."/>
            <person name="Williams K.H."/>
            <person name="Hubbard S.S."/>
            <person name="Banfield J.F."/>
        </authorList>
    </citation>
    <scope>NUCLEOTIDE SEQUENCE [LARGE SCALE GENOMIC DNA]</scope>
</reference>
<name>A0A1F6BPT0_9BACT</name>
<evidence type="ECO:0000256" key="2">
    <source>
        <dbReference type="SAM" id="SignalP"/>
    </source>
</evidence>
<evidence type="ECO:0000259" key="3">
    <source>
        <dbReference type="Pfam" id="PF18915"/>
    </source>
</evidence>
<evidence type="ECO:0000313" key="5">
    <source>
        <dbReference type="Proteomes" id="UP000179324"/>
    </source>
</evidence>
<feature type="signal peptide" evidence="2">
    <location>
        <begin position="1"/>
        <end position="24"/>
    </location>
</feature>
<keyword evidence="1" id="KW-0175">Coiled coil</keyword>
<sequence>MKKLFLSVLIFGLILIAVPFSAVAHEGDESGSGITFEDLGLKEPKLLPGDALYFLKNWQRGIRRFFSFGNERKASFETEVLNEIAAEIKALEEKENEKGLILALQNYKENAERLRQRISSLSDKSGNENVDRLLDALMDRIVKHEEVFSDLEGVAGVKEELAAARTELETAVAEAVTKFDSPDEFKTRVENVLFALKENPLKELRVVYVLNYIEGKVPDGIKDKIRELETDLTSIFEGRFKAEPEEITPHLDFLPVKDAADLGIFDEIRERISDGDLKSELNIVRQSTFQNGNGGVVEEESLTKLIYEAEKATEELKTRISSDEYVSSKSVGELLERAEFYLTQAGNLMGEGQLATAFGQAAAAQAAAQNGLSQTRLKKEIKEDNLSLRIQFDDLVNVARAKNITREVATEIYELFDRAEKTVLEADTVSEIRSAKIMLAELKVLIVNNR</sequence>
<dbReference type="AlphaFoldDB" id="A0A1F6BPT0"/>
<evidence type="ECO:0000313" key="4">
    <source>
        <dbReference type="EMBL" id="OGG38936.1"/>
    </source>
</evidence>
<dbReference type="Proteomes" id="UP000179324">
    <property type="component" value="Unassembled WGS sequence"/>
</dbReference>
<accession>A0A1F6BPT0</accession>
<feature type="domain" description="DUF5667" evidence="3">
    <location>
        <begin position="46"/>
        <end position="136"/>
    </location>
</feature>
<protein>
    <recommendedName>
        <fullName evidence="3">DUF5667 domain-containing protein</fullName>
    </recommendedName>
</protein>
<dbReference type="EMBL" id="MFKI01000021">
    <property type="protein sequence ID" value="OGG38936.1"/>
    <property type="molecule type" value="Genomic_DNA"/>
</dbReference>
<organism evidence="4 5">
    <name type="scientific">Candidatus Jorgensenbacteria bacterium GWC1_48_12</name>
    <dbReference type="NCBI Taxonomy" id="1798469"/>
    <lineage>
        <taxon>Bacteria</taxon>
        <taxon>Candidatus Joergenseniibacteriota</taxon>
    </lineage>
</organism>
<keyword evidence="2" id="KW-0732">Signal</keyword>
<feature type="chain" id="PRO_5009224851" description="DUF5667 domain-containing protein" evidence="2">
    <location>
        <begin position="25"/>
        <end position="450"/>
    </location>
</feature>
<gene>
    <name evidence="4" type="ORF">A2127_00875</name>
</gene>
<evidence type="ECO:0000256" key="1">
    <source>
        <dbReference type="SAM" id="Coils"/>
    </source>
</evidence>